<feature type="compositionally biased region" description="Polar residues" evidence="1">
    <location>
        <begin position="111"/>
        <end position="121"/>
    </location>
</feature>
<keyword evidence="4" id="KW-1185">Reference proteome</keyword>
<dbReference type="EMBL" id="SNWR01000001">
    <property type="protein sequence ID" value="TDO36504.1"/>
    <property type="molecule type" value="Genomic_DNA"/>
</dbReference>
<proteinExistence type="predicted"/>
<feature type="compositionally biased region" description="Low complexity" evidence="1">
    <location>
        <begin position="83"/>
        <end position="104"/>
    </location>
</feature>
<evidence type="ECO:0000256" key="2">
    <source>
        <dbReference type="SAM" id="Phobius"/>
    </source>
</evidence>
<sequence length="133" mass="14029">MANNSFTDTNSFGLDQCQARLHTAITRHTVLVMTALAICAIVAASLKTRTDTQAPAPNTPDQRPPAEPGMIPLTIPETARLLATPGTGRNPPTTTPTGATGDAATRPEHAGSTNAPDSTESIPWPTSKWRLPY</sequence>
<organism evidence="3 4">
    <name type="scientific">Paractinoplanes brasiliensis</name>
    <dbReference type="NCBI Taxonomy" id="52695"/>
    <lineage>
        <taxon>Bacteria</taxon>
        <taxon>Bacillati</taxon>
        <taxon>Actinomycetota</taxon>
        <taxon>Actinomycetes</taxon>
        <taxon>Micromonosporales</taxon>
        <taxon>Micromonosporaceae</taxon>
        <taxon>Paractinoplanes</taxon>
    </lineage>
</organism>
<comment type="caution">
    <text evidence="3">The sequence shown here is derived from an EMBL/GenBank/DDBJ whole genome shotgun (WGS) entry which is preliminary data.</text>
</comment>
<keyword evidence="2" id="KW-0472">Membrane</keyword>
<dbReference type="AlphaFoldDB" id="A0A4R6JJY4"/>
<evidence type="ECO:0000313" key="4">
    <source>
        <dbReference type="Proteomes" id="UP000294901"/>
    </source>
</evidence>
<dbReference type="Proteomes" id="UP000294901">
    <property type="component" value="Unassembled WGS sequence"/>
</dbReference>
<dbReference type="OrthoDB" id="4954307at2"/>
<keyword evidence="2" id="KW-0812">Transmembrane</keyword>
<feature type="region of interest" description="Disordered" evidence="1">
    <location>
        <begin position="49"/>
        <end position="133"/>
    </location>
</feature>
<keyword evidence="2" id="KW-1133">Transmembrane helix</keyword>
<evidence type="ECO:0000256" key="1">
    <source>
        <dbReference type="SAM" id="MobiDB-lite"/>
    </source>
</evidence>
<name>A0A4R6JJY4_9ACTN</name>
<feature type="compositionally biased region" description="Polar residues" evidence="1">
    <location>
        <begin position="51"/>
        <end position="61"/>
    </location>
</feature>
<protein>
    <submittedName>
        <fullName evidence="3">Uncharacterized protein</fullName>
    </submittedName>
</protein>
<feature type="transmembrane region" description="Helical" evidence="2">
    <location>
        <begin position="28"/>
        <end position="46"/>
    </location>
</feature>
<reference evidence="3 4" key="1">
    <citation type="submission" date="2019-03" db="EMBL/GenBank/DDBJ databases">
        <title>Sequencing the genomes of 1000 actinobacteria strains.</title>
        <authorList>
            <person name="Klenk H.-P."/>
        </authorList>
    </citation>
    <scope>NUCLEOTIDE SEQUENCE [LARGE SCALE GENOMIC DNA]</scope>
    <source>
        <strain evidence="3 4">DSM 43805</strain>
    </source>
</reference>
<gene>
    <name evidence="3" type="ORF">C8E87_0077</name>
</gene>
<accession>A0A4R6JJY4</accession>
<evidence type="ECO:0000313" key="3">
    <source>
        <dbReference type="EMBL" id="TDO36504.1"/>
    </source>
</evidence>